<dbReference type="SMART" id="SM00028">
    <property type="entry name" value="TPR"/>
    <property type="match status" value="2"/>
</dbReference>
<accession>A0A8E6B9W8</accession>
<dbReference type="InterPro" id="IPR019734">
    <property type="entry name" value="TPR_rpt"/>
</dbReference>
<name>A0A8E6B9W8_9BACT</name>
<dbReference type="KEGG" id="tsph:KIH39_08700"/>
<dbReference type="SUPFAM" id="SSF48452">
    <property type="entry name" value="TPR-like"/>
    <property type="match status" value="1"/>
</dbReference>
<dbReference type="Proteomes" id="UP000676194">
    <property type="component" value="Chromosome"/>
</dbReference>
<gene>
    <name evidence="1" type="ORF">KIH39_08700</name>
</gene>
<keyword evidence="2" id="KW-1185">Reference proteome</keyword>
<dbReference type="Gene3D" id="1.25.40.10">
    <property type="entry name" value="Tetratricopeptide repeat domain"/>
    <property type="match status" value="1"/>
</dbReference>
<dbReference type="InterPro" id="IPR011990">
    <property type="entry name" value="TPR-like_helical_dom_sf"/>
</dbReference>
<dbReference type="EMBL" id="CP074694">
    <property type="protein sequence ID" value="QVL33969.1"/>
    <property type="molecule type" value="Genomic_DNA"/>
</dbReference>
<dbReference type="AlphaFoldDB" id="A0A8E6B9W8"/>
<evidence type="ECO:0000313" key="2">
    <source>
        <dbReference type="Proteomes" id="UP000676194"/>
    </source>
</evidence>
<reference evidence="1" key="1">
    <citation type="submission" date="2021-05" db="EMBL/GenBank/DDBJ databases">
        <title>Complete genome sequence of the cellulolytic planctomycete Telmatocola sphagniphila SP2T and characterization of the first cellulase from planctomycetes.</title>
        <authorList>
            <person name="Rakitin A.L."/>
            <person name="Beletsky A.V."/>
            <person name="Naumoff D.G."/>
            <person name="Kulichevskaya I.S."/>
            <person name="Mardanov A.V."/>
            <person name="Ravin N.V."/>
            <person name="Dedysh S.N."/>
        </authorList>
    </citation>
    <scope>NUCLEOTIDE SEQUENCE</scope>
    <source>
        <strain evidence="1">SP2T</strain>
    </source>
</reference>
<evidence type="ECO:0000313" key="1">
    <source>
        <dbReference type="EMBL" id="QVL33969.1"/>
    </source>
</evidence>
<sequence>MQLGNSAEALKFYEKLQSYFLKHAKADEAFSSQLNYLLARSLVKSGQILRAGGNLKQALMNCQEALSLIEKINVNELPIAWLRIELASKLAGLGAVQRRLGQPKEAVRSIRRAIELVEQLPMLAPRDYFNLACYHSELAAIASNEASIITTEEGKAEVEQAMKSLHQAIAEGFTGVGRLKSAASLELLRPRADFQKLVKELEAKVSKLNGMISPLREKK</sequence>
<organism evidence="1 2">
    <name type="scientific">Telmatocola sphagniphila</name>
    <dbReference type="NCBI Taxonomy" id="1123043"/>
    <lineage>
        <taxon>Bacteria</taxon>
        <taxon>Pseudomonadati</taxon>
        <taxon>Planctomycetota</taxon>
        <taxon>Planctomycetia</taxon>
        <taxon>Gemmatales</taxon>
        <taxon>Gemmataceae</taxon>
    </lineage>
</organism>
<protein>
    <submittedName>
        <fullName evidence="1">Tetratricopeptide repeat protein</fullName>
    </submittedName>
</protein>
<proteinExistence type="predicted"/>